<accession>A0A7C3PGV7</accession>
<feature type="domain" description="DUF4347" evidence="2">
    <location>
        <begin position="50"/>
        <end position="184"/>
    </location>
</feature>
<comment type="caution">
    <text evidence="3">The sequence shown here is derived from an EMBL/GenBank/DDBJ whole genome shotgun (WGS) entry which is preliminary data.</text>
</comment>
<dbReference type="AlphaFoldDB" id="A0A7C3PGV7"/>
<dbReference type="InterPro" id="IPR025592">
    <property type="entry name" value="DUF4347"/>
</dbReference>
<dbReference type="SUPFAM" id="SSF69318">
    <property type="entry name" value="Integrin alpha N-terminal domain"/>
    <property type="match status" value="1"/>
</dbReference>
<evidence type="ECO:0000313" key="3">
    <source>
        <dbReference type="EMBL" id="HFN00014.1"/>
    </source>
</evidence>
<dbReference type="PANTHER" id="PTHR46580">
    <property type="entry name" value="SENSOR KINASE-RELATED"/>
    <property type="match status" value="1"/>
</dbReference>
<dbReference type="InterPro" id="IPR013517">
    <property type="entry name" value="FG-GAP"/>
</dbReference>
<evidence type="ECO:0000256" key="1">
    <source>
        <dbReference type="ARBA" id="ARBA00022729"/>
    </source>
</evidence>
<evidence type="ECO:0000259" key="2">
    <source>
        <dbReference type="Pfam" id="PF14252"/>
    </source>
</evidence>
<dbReference type="InterPro" id="IPR028994">
    <property type="entry name" value="Integrin_alpha_N"/>
</dbReference>
<keyword evidence="1" id="KW-0732">Signal</keyword>
<sequence>MKLLSNALRLEPQTPDFQKSLNDLMLSNRSSVVFTDGLLDRSQFDRYTRKGKVEVVELSGSPNHVLETIGSTLSQYNRSLSAVHFLTHGSPGVINLGTAQINPQTIDSLEENLRDWGKSLSGSGDLIFYGCSAAATPEAQQMLKRIAELTKADVAASTDDTGSLNKGGNWTLEFKVGRVQASFELDSFDGVLSDRDSLPFMLIRNESTGRNFMARIAPMNNQSGILIDGAHGPIHSPAHSSVEIPSLSGTAWKPMALADFDGDYISDIVWRNQQTGENMLWSSVKAPIWSWETGASKVSYFGDPKIGLGVISDQNWQVVGAADLTKDGKVDLVWWHKTLGLIHVWEMNGTTVVQSHTNTNFSKAPTAATGWEPVALGDFTRDNKPDILWRNLNQKVASVWVLDGLLLTSHMNPNLPSNAFRASTKIAGMNIGHTNQSGTEEFQYDINDKLFVVEYSPTPTFEGSTPCYPQVLELQIAGAPYYDGTPSQVFPNPYGDSRLFPTNPVLVGTFDQQSPVLFEGNLLFVA</sequence>
<proteinExistence type="predicted"/>
<dbReference type="EMBL" id="DSRU01000282">
    <property type="protein sequence ID" value="HFN00014.1"/>
    <property type="molecule type" value="Genomic_DNA"/>
</dbReference>
<dbReference type="Gene3D" id="2.130.10.130">
    <property type="entry name" value="Integrin alpha, N-terminal"/>
    <property type="match status" value="1"/>
</dbReference>
<reference evidence="3" key="1">
    <citation type="journal article" date="2020" name="mSystems">
        <title>Genome- and Community-Level Interaction Insights into Carbon Utilization and Element Cycling Functions of Hydrothermarchaeota in Hydrothermal Sediment.</title>
        <authorList>
            <person name="Zhou Z."/>
            <person name="Liu Y."/>
            <person name="Xu W."/>
            <person name="Pan J."/>
            <person name="Luo Z.H."/>
            <person name="Li M."/>
        </authorList>
    </citation>
    <scope>NUCLEOTIDE SEQUENCE [LARGE SCALE GENOMIC DNA]</scope>
    <source>
        <strain evidence="3">SpSt-418</strain>
    </source>
</reference>
<dbReference type="Pfam" id="PF13517">
    <property type="entry name" value="FG-GAP_3"/>
    <property type="match status" value="1"/>
</dbReference>
<protein>
    <submittedName>
        <fullName evidence="3">DUF4347 domain-containing protein</fullName>
    </submittedName>
</protein>
<organism evidence="3">
    <name type="scientific">Oscillatoriales cyanobacterium SpSt-418</name>
    <dbReference type="NCBI Taxonomy" id="2282169"/>
    <lineage>
        <taxon>Bacteria</taxon>
        <taxon>Bacillati</taxon>
        <taxon>Cyanobacteriota</taxon>
        <taxon>Cyanophyceae</taxon>
        <taxon>Oscillatoriophycideae</taxon>
        <taxon>Oscillatoriales</taxon>
    </lineage>
</organism>
<name>A0A7C3PGV7_9CYAN</name>
<gene>
    <name evidence="3" type="ORF">ENR64_20095</name>
</gene>
<dbReference type="PANTHER" id="PTHR46580:SF2">
    <property type="entry name" value="MAM DOMAIN-CONTAINING PROTEIN"/>
    <property type="match status" value="1"/>
</dbReference>
<dbReference type="Pfam" id="PF14252">
    <property type="entry name" value="DUF4347"/>
    <property type="match status" value="1"/>
</dbReference>